<gene>
    <name evidence="8" type="ORF">AMOR_07490</name>
</gene>
<dbReference type="InterPro" id="IPR045062">
    <property type="entry name" value="Cyt_c_biogenesis_CcsA/CcmC"/>
</dbReference>
<name>A0ABN6MQU3_9BACT</name>
<feature type="transmembrane region" description="Helical" evidence="6">
    <location>
        <begin position="213"/>
        <end position="231"/>
    </location>
</feature>
<accession>A0ABN6MQU3</accession>
<feature type="transmembrane region" description="Helical" evidence="6">
    <location>
        <begin position="243"/>
        <end position="261"/>
    </location>
</feature>
<dbReference type="Pfam" id="PF01578">
    <property type="entry name" value="Cytochrom_C_asm"/>
    <property type="match status" value="1"/>
</dbReference>
<feature type="domain" description="Cytochrome c assembly protein" evidence="7">
    <location>
        <begin position="69"/>
        <end position="255"/>
    </location>
</feature>
<dbReference type="RefSeq" id="WP_248358545.1">
    <property type="nucleotide sequence ID" value="NZ_AP025591.1"/>
</dbReference>
<evidence type="ECO:0000256" key="5">
    <source>
        <dbReference type="ARBA" id="ARBA00023136"/>
    </source>
</evidence>
<evidence type="ECO:0000256" key="4">
    <source>
        <dbReference type="ARBA" id="ARBA00022989"/>
    </source>
</evidence>
<comment type="subcellular location">
    <subcellularLocation>
        <location evidence="1">Membrane</location>
        <topology evidence="1">Multi-pass membrane protein</topology>
    </subcellularLocation>
</comment>
<evidence type="ECO:0000256" key="2">
    <source>
        <dbReference type="ARBA" id="ARBA00022692"/>
    </source>
</evidence>
<evidence type="ECO:0000313" key="8">
    <source>
        <dbReference type="EMBL" id="BDG01753.1"/>
    </source>
</evidence>
<dbReference type="InterPro" id="IPR002541">
    <property type="entry name" value="Cyt_c_assembly"/>
</dbReference>
<keyword evidence="5 6" id="KW-0472">Membrane</keyword>
<feature type="transmembrane region" description="Helical" evidence="6">
    <location>
        <begin position="6"/>
        <end position="25"/>
    </location>
</feature>
<evidence type="ECO:0000259" key="7">
    <source>
        <dbReference type="Pfam" id="PF01578"/>
    </source>
</evidence>
<evidence type="ECO:0000313" key="9">
    <source>
        <dbReference type="Proteomes" id="UP001162891"/>
    </source>
</evidence>
<feature type="transmembrane region" description="Helical" evidence="6">
    <location>
        <begin position="64"/>
        <end position="84"/>
    </location>
</feature>
<keyword evidence="2 6" id="KW-0812">Transmembrane</keyword>
<keyword evidence="9" id="KW-1185">Reference proteome</keyword>
<feature type="transmembrane region" description="Helical" evidence="6">
    <location>
        <begin position="32"/>
        <end position="52"/>
    </location>
</feature>
<sequence>MSVMFLRAATALYLVAAAAYVIFFARPRHTRLATVGFWVLTGAFALHAVAIGVGCAEFGGQEFFSLRGGLVLMVFLAAGIYLFLQRWYHMPTVGAFITPLMLVVLIPVLFGDPGHPGVPPETLRNPSVTVHVMTMVLGVALFGVAFGVSVMYLLQEREVKGKHFGALFSRLPSLESLDRLNQRLVRSGFVFYTIGIIAGTLTAKVVWKSAWSWDPQQVVSLAVFLLYGAMVQLRHTGWHGRRYALLTLVGFVIVLGSMVTLKSVPGVTRHAGDYGATVRAGDAQ</sequence>
<keyword evidence="3" id="KW-0201">Cytochrome c-type biogenesis</keyword>
<dbReference type="Proteomes" id="UP001162891">
    <property type="component" value="Chromosome"/>
</dbReference>
<feature type="transmembrane region" description="Helical" evidence="6">
    <location>
        <begin position="91"/>
        <end position="110"/>
    </location>
</feature>
<organism evidence="8 9">
    <name type="scientific">Anaeromyxobacter oryzae</name>
    <dbReference type="NCBI Taxonomy" id="2918170"/>
    <lineage>
        <taxon>Bacteria</taxon>
        <taxon>Pseudomonadati</taxon>
        <taxon>Myxococcota</taxon>
        <taxon>Myxococcia</taxon>
        <taxon>Myxococcales</taxon>
        <taxon>Cystobacterineae</taxon>
        <taxon>Anaeromyxobacteraceae</taxon>
        <taxon>Anaeromyxobacter</taxon>
    </lineage>
</organism>
<keyword evidence="4 6" id="KW-1133">Transmembrane helix</keyword>
<evidence type="ECO:0000256" key="6">
    <source>
        <dbReference type="SAM" id="Phobius"/>
    </source>
</evidence>
<feature type="transmembrane region" description="Helical" evidence="6">
    <location>
        <begin position="189"/>
        <end position="207"/>
    </location>
</feature>
<dbReference type="PANTHER" id="PTHR30071:SF1">
    <property type="entry name" value="CYTOCHROME B_B6 PROTEIN-RELATED"/>
    <property type="match status" value="1"/>
</dbReference>
<dbReference type="PANTHER" id="PTHR30071">
    <property type="entry name" value="HEME EXPORTER PROTEIN C"/>
    <property type="match status" value="1"/>
</dbReference>
<evidence type="ECO:0000256" key="3">
    <source>
        <dbReference type="ARBA" id="ARBA00022748"/>
    </source>
</evidence>
<protein>
    <submittedName>
        <fullName evidence="8">C-type cytochrome biogenesis protein CcsB</fullName>
    </submittedName>
</protein>
<proteinExistence type="predicted"/>
<evidence type="ECO:0000256" key="1">
    <source>
        <dbReference type="ARBA" id="ARBA00004141"/>
    </source>
</evidence>
<feature type="transmembrane region" description="Helical" evidence="6">
    <location>
        <begin position="130"/>
        <end position="154"/>
    </location>
</feature>
<reference evidence="9" key="1">
    <citation type="journal article" date="2022" name="Int. J. Syst. Evol. Microbiol.">
        <title>Anaeromyxobacter oryzae sp. nov., Anaeromyxobacter diazotrophicus sp. nov. and Anaeromyxobacter paludicola sp. nov., isolated from paddy soils.</title>
        <authorList>
            <person name="Itoh H."/>
            <person name="Xu Z."/>
            <person name="Mise K."/>
            <person name="Masuda Y."/>
            <person name="Ushijima N."/>
            <person name="Hayakawa C."/>
            <person name="Shiratori Y."/>
            <person name="Senoo K."/>
        </authorList>
    </citation>
    <scope>NUCLEOTIDE SEQUENCE [LARGE SCALE GENOMIC DNA]</scope>
    <source>
        <strain evidence="9">Red232</strain>
    </source>
</reference>
<dbReference type="EMBL" id="AP025591">
    <property type="protein sequence ID" value="BDG01753.1"/>
    <property type="molecule type" value="Genomic_DNA"/>
</dbReference>